<comment type="similarity">
    <text evidence="2">Belongs to the MYBBP1A family.</text>
</comment>
<dbReference type="AlphaFoldDB" id="A0A6A5ZAP6"/>
<dbReference type="Pfam" id="PF04931">
    <property type="entry name" value="DNA_pol_phi"/>
    <property type="match status" value="1"/>
</dbReference>
<feature type="region of interest" description="Disordered" evidence="4">
    <location>
        <begin position="755"/>
        <end position="824"/>
    </location>
</feature>
<feature type="compositionally biased region" description="Acidic residues" evidence="4">
    <location>
        <begin position="773"/>
        <end position="791"/>
    </location>
</feature>
<dbReference type="Proteomes" id="UP000799770">
    <property type="component" value="Unassembled WGS sequence"/>
</dbReference>
<organism evidence="5 6">
    <name type="scientific">Lophiotrema nucula</name>
    <dbReference type="NCBI Taxonomy" id="690887"/>
    <lineage>
        <taxon>Eukaryota</taxon>
        <taxon>Fungi</taxon>
        <taxon>Dikarya</taxon>
        <taxon>Ascomycota</taxon>
        <taxon>Pezizomycotina</taxon>
        <taxon>Dothideomycetes</taxon>
        <taxon>Pleosporomycetidae</taxon>
        <taxon>Pleosporales</taxon>
        <taxon>Lophiotremataceae</taxon>
        <taxon>Lophiotrema</taxon>
    </lineage>
</organism>
<evidence type="ECO:0000313" key="6">
    <source>
        <dbReference type="Proteomes" id="UP000799770"/>
    </source>
</evidence>
<accession>A0A6A5ZAP6</accession>
<reference evidence="5" key="1">
    <citation type="journal article" date="2020" name="Stud. Mycol.">
        <title>101 Dothideomycetes genomes: a test case for predicting lifestyles and emergence of pathogens.</title>
        <authorList>
            <person name="Haridas S."/>
            <person name="Albert R."/>
            <person name="Binder M."/>
            <person name="Bloem J."/>
            <person name="Labutti K."/>
            <person name="Salamov A."/>
            <person name="Andreopoulos B."/>
            <person name="Baker S."/>
            <person name="Barry K."/>
            <person name="Bills G."/>
            <person name="Bluhm B."/>
            <person name="Cannon C."/>
            <person name="Castanera R."/>
            <person name="Culley D."/>
            <person name="Daum C."/>
            <person name="Ezra D."/>
            <person name="Gonzalez J."/>
            <person name="Henrissat B."/>
            <person name="Kuo A."/>
            <person name="Liang C."/>
            <person name="Lipzen A."/>
            <person name="Lutzoni F."/>
            <person name="Magnuson J."/>
            <person name="Mondo S."/>
            <person name="Nolan M."/>
            <person name="Ohm R."/>
            <person name="Pangilinan J."/>
            <person name="Park H.-J."/>
            <person name="Ramirez L."/>
            <person name="Alfaro M."/>
            <person name="Sun H."/>
            <person name="Tritt A."/>
            <person name="Yoshinaga Y."/>
            <person name="Zwiers L.-H."/>
            <person name="Turgeon B."/>
            <person name="Goodwin S."/>
            <person name="Spatafora J."/>
            <person name="Crous P."/>
            <person name="Grigoriev I."/>
        </authorList>
    </citation>
    <scope>NUCLEOTIDE SEQUENCE</scope>
    <source>
        <strain evidence="5">CBS 627.86</strain>
    </source>
</reference>
<dbReference type="EMBL" id="ML977323">
    <property type="protein sequence ID" value="KAF2115511.1"/>
    <property type="molecule type" value="Genomic_DNA"/>
</dbReference>
<feature type="compositionally biased region" description="Acidic residues" evidence="4">
    <location>
        <begin position="811"/>
        <end position="824"/>
    </location>
</feature>
<feature type="region of interest" description="Disordered" evidence="4">
    <location>
        <begin position="1"/>
        <end position="33"/>
    </location>
</feature>
<dbReference type="SUPFAM" id="SSF48371">
    <property type="entry name" value="ARM repeat"/>
    <property type="match status" value="1"/>
</dbReference>
<name>A0A6A5ZAP6_9PLEO</name>
<protein>
    <submittedName>
        <fullName evidence="5">DNA polymerase phi-domain-containing protein</fullName>
    </submittedName>
</protein>
<evidence type="ECO:0000256" key="3">
    <source>
        <dbReference type="ARBA" id="ARBA00023242"/>
    </source>
</evidence>
<evidence type="ECO:0000256" key="2">
    <source>
        <dbReference type="ARBA" id="ARBA00006809"/>
    </source>
</evidence>
<dbReference type="OrthoDB" id="342531at2759"/>
<evidence type="ECO:0000313" key="5">
    <source>
        <dbReference type="EMBL" id="KAF2115511.1"/>
    </source>
</evidence>
<sequence>MSKKALKRARDTSDANATSEGPAKRQRQANKDNVNLSKLYDDLAAESDEVRLNAAKELILKLSPSNEPSLTTIQTALDRLIRGLCSQRKAARFGFCITLTELLRQLFSREKPEVHGPDLSVERIIGLVEEKTKVNSNVPGQERRDHLIGKLFGCKAVLQSSILTEPKFVPDSWNKILDHIYELARDVPWLREECGLIICEAASGLDERPESEECAQAMIERLSTFKLTKMPEGVALWLTVKSKNSKILPEQPWHKKDPLARKHRGELARILKESFHNTPDAQDQGGVKSAAARSNPPFTWDVVLSEILARDERSRKQQDNLAKLEFPQFWVDIVDSNLFATTSSHERKGWGFKLFTKLVTTIPTWAIPFLFSPNLMRTLTNQSKKDDRFLHAAALASMKAIEHRAEQEPSSAAAIVVAMTSKHSAIDLDTKQKAKSLEAVLLSADDEALQQIVSHFRSLILRPESEDQGVADRRRQTIADTLLSVVRDYKRYATSAAASGKESKWLQAVLKLLVETAYFVPSPIAKTKRVPLPSISDASRQIFRDRLSSCLTRLLRLGTASRSTYAVKVVGMIRSVAATSKDVELAFRADESVSTTIDHAFQTIDAIAAKGSIGGNKSAADGFMLLYSLVLLQVYDGDGDAVLMLYDLDASRKALLKKKKSATEANHDPFVEIILSFLGNPRTLFRRIAEETFTMFIDGITSEGLRSLTDILDTEENLAGQQELFAQGDDQADMGGSDNGDDDVEEISDAEMIDGASDEDADEGGSEQSSSADSDDEDSDEGGSSEDEEVAQFENLLAQTLQTSKPRLDGDGSDDSSDDSDMDDEQMMALDPHLTKIFQQRSKVSKKKQNAEAKQNVVQFKSKVLDLLTIYLDKEYSNPLTLEVILPMVRRMRANANKQLAEKTGKVLKTFFASRAHHKAALPKPEDDAEAWNVLKEIHEEVKLGDGSNLHATACSNASLHLAKVLVGMDMENCRKVVDIYAETQKQWLMDKLVNGVSAVQPVLFTQFHSWSVSVQKRKK</sequence>
<dbReference type="GO" id="GO:0006355">
    <property type="term" value="P:regulation of DNA-templated transcription"/>
    <property type="evidence" value="ECO:0007669"/>
    <property type="project" value="InterPro"/>
</dbReference>
<gene>
    <name evidence="5" type="ORF">BDV96DRAFT_575610</name>
</gene>
<proteinExistence type="inferred from homology"/>
<keyword evidence="3" id="KW-0539">Nucleus</keyword>
<feature type="compositionally biased region" description="Acidic residues" evidence="4">
    <location>
        <begin position="755"/>
        <end position="765"/>
    </location>
</feature>
<dbReference type="GO" id="GO:0005730">
    <property type="term" value="C:nucleolus"/>
    <property type="evidence" value="ECO:0007669"/>
    <property type="project" value="InterPro"/>
</dbReference>
<evidence type="ECO:0000256" key="4">
    <source>
        <dbReference type="SAM" id="MobiDB-lite"/>
    </source>
</evidence>
<comment type="subcellular location">
    <subcellularLocation>
        <location evidence="1">Nucleus</location>
    </subcellularLocation>
</comment>
<keyword evidence="6" id="KW-1185">Reference proteome</keyword>
<dbReference type="PANTHER" id="PTHR13213">
    <property type="entry name" value="MYB-BINDING PROTEIN 1A FAMILY MEMBER"/>
    <property type="match status" value="1"/>
</dbReference>
<dbReference type="PANTHER" id="PTHR13213:SF2">
    <property type="entry name" value="MYB-BINDING PROTEIN 1A"/>
    <property type="match status" value="1"/>
</dbReference>
<evidence type="ECO:0000256" key="1">
    <source>
        <dbReference type="ARBA" id="ARBA00004123"/>
    </source>
</evidence>
<dbReference type="GO" id="GO:0000182">
    <property type="term" value="F:rDNA binding"/>
    <property type="evidence" value="ECO:0007669"/>
    <property type="project" value="TreeGrafter"/>
</dbReference>
<dbReference type="InterPro" id="IPR007015">
    <property type="entry name" value="DNA_pol_V/MYBBP1A"/>
</dbReference>
<dbReference type="InterPro" id="IPR016024">
    <property type="entry name" value="ARM-type_fold"/>
</dbReference>